<dbReference type="SUPFAM" id="SSF56300">
    <property type="entry name" value="Metallo-dependent phosphatases"/>
    <property type="match status" value="1"/>
</dbReference>
<evidence type="ECO:0000313" key="2">
    <source>
        <dbReference type="EMBL" id="KKK37698.1"/>
    </source>
</evidence>
<dbReference type="Proteomes" id="UP000034166">
    <property type="component" value="Unassembled WGS sequence"/>
</dbReference>
<dbReference type="Gene3D" id="3.60.21.10">
    <property type="match status" value="1"/>
</dbReference>
<reference evidence="2 3" key="1">
    <citation type="submission" date="2015-04" db="EMBL/GenBank/DDBJ databases">
        <title>Taxonomic description and genome sequence of Bacillus campisalis sp. nov., a novel member of the genus Bacillus isolated from solar saltern.</title>
        <authorList>
            <person name="Mathan Kumar R."/>
            <person name="Kaur G."/>
            <person name="Kumar A."/>
            <person name="Singh N.K."/>
            <person name="Kaur N."/>
            <person name="Kumar N."/>
            <person name="Mayilraj S."/>
        </authorList>
    </citation>
    <scope>NUCLEOTIDE SEQUENCE [LARGE SCALE GENOMIC DNA]</scope>
    <source>
        <strain evidence="2 3">SA2-6</strain>
    </source>
</reference>
<dbReference type="GO" id="GO:0008758">
    <property type="term" value="F:UDP-2,3-diacylglucosamine hydrolase activity"/>
    <property type="evidence" value="ECO:0007669"/>
    <property type="project" value="TreeGrafter"/>
</dbReference>
<proteinExistence type="predicted"/>
<comment type="caution">
    <text evidence="2">The sequence shown here is derived from an EMBL/GenBank/DDBJ whole genome shotgun (WGS) entry which is preliminary data.</text>
</comment>
<feature type="domain" description="Calcineurin-like phosphoesterase" evidence="1">
    <location>
        <begin position="43"/>
        <end position="198"/>
    </location>
</feature>
<evidence type="ECO:0000259" key="1">
    <source>
        <dbReference type="Pfam" id="PF00149"/>
    </source>
</evidence>
<dbReference type="PANTHER" id="PTHR31302:SF32">
    <property type="entry name" value="PHOSPHOESTERASE"/>
    <property type="match status" value="1"/>
</dbReference>
<dbReference type="InterPro" id="IPR004843">
    <property type="entry name" value="Calcineurin-like_PHP"/>
</dbReference>
<dbReference type="AlphaFoldDB" id="A0A0M2SU77"/>
<dbReference type="PANTHER" id="PTHR31302">
    <property type="entry name" value="TRANSMEMBRANE PROTEIN WITH METALLOPHOSPHOESTERASE DOMAIN-RELATED"/>
    <property type="match status" value="1"/>
</dbReference>
<protein>
    <submittedName>
        <fullName evidence="2">Metallophosphoesterase</fullName>
    </submittedName>
</protein>
<dbReference type="GO" id="GO:0016020">
    <property type="term" value="C:membrane"/>
    <property type="evidence" value="ECO:0007669"/>
    <property type="project" value="GOC"/>
</dbReference>
<accession>A0A0M2SU77</accession>
<organism evidence="2 3">
    <name type="scientific">Mesobacillus campisalis</name>
    <dbReference type="NCBI Taxonomy" id="1408103"/>
    <lineage>
        <taxon>Bacteria</taxon>
        <taxon>Bacillati</taxon>
        <taxon>Bacillota</taxon>
        <taxon>Bacilli</taxon>
        <taxon>Bacillales</taxon>
        <taxon>Bacillaceae</taxon>
        <taxon>Mesobacillus</taxon>
    </lineage>
</organism>
<dbReference type="InterPro" id="IPR051158">
    <property type="entry name" value="Metallophosphoesterase_sf"/>
</dbReference>
<gene>
    <name evidence="2" type="ORF">WQ57_12595</name>
</gene>
<keyword evidence="3" id="KW-1185">Reference proteome</keyword>
<dbReference type="GO" id="GO:0009245">
    <property type="term" value="P:lipid A biosynthetic process"/>
    <property type="evidence" value="ECO:0007669"/>
    <property type="project" value="TreeGrafter"/>
</dbReference>
<sequence length="251" mass="27562">MLFVLALAVAALIFHMYKEANADRIVSHQLSFSDLPAGFDALTIFFISDIHRRSVSPDIIARAKEKADVVIIGGDLAEKGVKLEQVRENLVRLASIAPAYFVWGNNDYELDRQKVKEIMEETGVEILENSWKSLSADQGDELILAGVDDLAMGNARPDEALEGAEPSFRVLVSHNPEVAYMLDEEHKVSLVLSGHTHGGQIRILGYSPYKKGGIRKLGNTTLLVSNGYGTTALPLRLGAEAQSHLIVLRKE</sequence>
<dbReference type="PATRIC" id="fig|1408103.3.peg.2838"/>
<dbReference type="EMBL" id="LAYY01000013">
    <property type="protein sequence ID" value="KKK37698.1"/>
    <property type="molecule type" value="Genomic_DNA"/>
</dbReference>
<name>A0A0M2SU77_9BACI</name>
<dbReference type="Pfam" id="PF00149">
    <property type="entry name" value="Metallophos"/>
    <property type="match status" value="1"/>
</dbReference>
<dbReference type="InterPro" id="IPR029052">
    <property type="entry name" value="Metallo-depent_PP-like"/>
</dbReference>
<evidence type="ECO:0000313" key="3">
    <source>
        <dbReference type="Proteomes" id="UP000034166"/>
    </source>
</evidence>
<dbReference type="OrthoDB" id="9780884at2"/>